<dbReference type="Gene3D" id="3.40.50.300">
    <property type="entry name" value="P-loop containing nucleotide triphosphate hydrolases"/>
    <property type="match status" value="1"/>
</dbReference>
<accession>A0AAW6Q0D3</accession>
<dbReference type="PANTHER" id="PTHR40396:SF1">
    <property type="entry name" value="ATPASE AAA-TYPE CORE DOMAIN-CONTAINING PROTEIN"/>
    <property type="match status" value="1"/>
</dbReference>
<evidence type="ECO:0000313" key="2">
    <source>
        <dbReference type="EMBL" id="MDF4185944.1"/>
    </source>
</evidence>
<organism evidence="2 3">
    <name type="scientific">Ligilactobacillus salivarius</name>
    <dbReference type="NCBI Taxonomy" id="1624"/>
    <lineage>
        <taxon>Bacteria</taxon>
        <taxon>Bacillati</taxon>
        <taxon>Bacillota</taxon>
        <taxon>Bacilli</taxon>
        <taxon>Lactobacillales</taxon>
        <taxon>Lactobacillaceae</taxon>
        <taxon>Ligilactobacillus</taxon>
    </lineage>
</organism>
<evidence type="ECO:0000259" key="1">
    <source>
        <dbReference type="Pfam" id="PF13304"/>
    </source>
</evidence>
<dbReference type="Pfam" id="PF13304">
    <property type="entry name" value="AAA_21"/>
    <property type="match status" value="1"/>
</dbReference>
<dbReference type="InterPro" id="IPR003959">
    <property type="entry name" value="ATPase_AAA_core"/>
</dbReference>
<dbReference type="SUPFAM" id="SSF52540">
    <property type="entry name" value="P-loop containing nucleoside triphosphate hydrolases"/>
    <property type="match status" value="1"/>
</dbReference>
<evidence type="ECO:0000313" key="3">
    <source>
        <dbReference type="Proteomes" id="UP001213566"/>
    </source>
</evidence>
<dbReference type="PANTHER" id="PTHR40396">
    <property type="entry name" value="ATPASE-LIKE PROTEIN"/>
    <property type="match status" value="1"/>
</dbReference>
<dbReference type="GO" id="GO:0005524">
    <property type="term" value="F:ATP binding"/>
    <property type="evidence" value="ECO:0007669"/>
    <property type="project" value="InterPro"/>
</dbReference>
<proteinExistence type="predicted"/>
<dbReference type="EMBL" id="JARKHV010000002">
    <property type="protein sequence ID" value="MDF4185944.1"/>
    <property type="molecule type" value="Genomic_DNA"/>
</dbReference>
<reference evidence="2" key="1">
    <citation type="submission" date="2023-02" db="EMBL/GenBank/DDBJ databases">
        <title>Draft Whole-Genome Sequences of competitive exclusion Lactobacillus salivarius strains for Poultry.</title>
        <authorList>
            <person name="Ma L.M."/>
            <person name="Lopez-Guerra N."/>
            <person name="Zhang G."/>
        </authorList>
    </citation>
    <scope>NUCLEOTIDE SEQUENCE</scope>
    <source>
        <strain evidence="2">Salm-9</strain>
    </source>
</reference>
<dbReference type="InterPro" id="IPR027417">
    <property type="entry name" value="P-loop_NTPase"/>
</dbReference>
<comment type="caution">
    <text evidence="2">The sequence shown here is derived from an EMBL/GenBank/DDBJ whole genome shotgun (WGS) entry which is preliminary data.</text>
</comment>
<feature type="domain" description="ATPase AAA-type core" evidence="1">
    <location>
        <begin position="26"/>
        <end position="315"/>
    </location>
</feature>
<gene>
    <name evidence="2" type="ORF">PV940_02710</name>
</gene>
<name>A0AAW6Q0D3_9LACO</name>
<protein>
    <submittedName>
        <fullName evidence="2">AAA family ATPase</fullName>
    </submittedName>
</protein>
<dbReference type="AlphaFoldDB" id="A0AAW6Q0D3"/>
<sequence>MEAVKGTAIKNEFKKVGKHRILKSAIMFGPNASGKSNMMKSLSTFRELVLKDDRQENPYPTYVSNEEPIFYQVTIYFNKKIYRYSVSYLKEEILEEKLEIEVKGSFETYFQRDKMKYTILPNELETLTNKTRKDSLFLTTAKAFNDKPSLDVFRWFINNLIFISRDTSPLLSQAYKLQKNTESKMRLLNFLKAADLNITDFEVVETNLSIPEELRPILKTNRSFKDYNMIIRHKMYDGKDEEGQFSLTLEAESDGTKKLIALAIILALFRNSTILIDEFDDSFHVELSKAIIEVFNSDESNNQFILTSHELSLMDSGFKKEQIYFTEKANRSTTELYSVYDFKSEENRQDYSYVKRYKKGLFGAIPEILVGKLKQSLEE</sequence>
<dbReference type="GO" id="GO:0016887">
    <property type="term" value="F:ATP hydrolysis activity"/>
    <property type="evidence" value="ECO:0007669"/>
    <property type="project" value="InterPro"/>
</dbReference>
<dbReference type="Proteomes" id="UP001213566">
    <property type="component" value="Unassembled WGS sequence"/>
</dbReference>